<evidence type="ECO:0000313" key="1">
    <source>
        <dbReference type="EMBL" id="KAL0930562.1"/>
    </source>
</evidence>
<accession>A0ACC3YFC3</accession>
<sequence>MVAIAFVGASPKGKGVTMNILLFIMAFLLGFVAGVDLNLTNRIESTDITEIDWDEKNPPLWSLRPEEHFSLFSSNKAGIGPLGDDKEDPKYNPCEDRTRAPRLYKSFYGADCPPKFHYMSMSGRAAFTCEKWDVVNKELECATFCQTRTQFEWAEERPFPHSDCHYPVKCSISEHDSTAVGWGVSMGAKIGKALKAGVSGSYSQKQSHSYGRSYSVELNETLACGYFTFVAVKKMVCGILSEAVPGLRSYPSDDEGGVTQYCNVWGGPIVDGGHWALNHHSYCTNELWEIDNKQGKRVPDGVFIFVYTDCKTRTPMPMEYQSDIYKKKGVALDHLTVRSLHDSWIWNDCYFYDLGKENGKYKTLFMHGSGFSDDQIGGHNGEGLMKKIADCAGGDIKNAKFSWYDSGYPGDDAKLRGAVWLIRAEMPKGMNGGCVGQAIMDAGGKTVDQCRDGS</sequence>
<keyword evidence="2" id="KW-1185">Reference proteome</keyword>
<reference evidence="1 2" key="1">
    <citation type="journal article" date="2020" name="Phytopathology">
        <title>Genome Sequence Resources of Colletotrichum truncatum, C. plurivorum, C. musicola, and C. sojae: Four Species Pathogenic to Soybean (Glycine max).</title>
        <authorList>
            <person name="Rogerio F."/>
            <person name="Boufleur T.R."/>
            <person name="Ciampi-Guillardi M."/>
            <person name="Sukno S.A."/>
            <person name="Thon M.R."/>
            <person name="Massola Junior N.S."/>
            <person name="Baroncelli R."/>
        </authorList>
    </citation>
    <scope>NUCLEOTIDE SEQUENCE [LARGE SCALE GENOMIC DNA]</scope>
    <source>
        <strain evidence="1 2">CMES1059</strain>
    </source>
</reference>
<organism evidence="1 2">
    <name type="scientific">Colletotrichum truncatum</name>
    <name type="common">Anthracnose fungus</name>
    <name type="synonym">Colletotrichum capsici</name>
    <dbReference type="NCBI Taxonomy" id="5467"/>
    <lineage>
        <taxon>Eukaryota</taxon>
        <taxon>Fungi</taxon>
        <taxon>Dikarya</taxon>
        <taxon>Ascomycota</taxon>
        <taxon>Pezizomycotina</taxon>
        <taxon>Sordariomycetes</taxon>
        <taxon>Hypocreomycetidae</taxon>
        <taxon>Glomerellales</taxon>
        <taxon>Glomerellaceae</taxon>
        <taxon>Colletotrichum</taxon>
        <taxon>Colletotrichum truncatum species complex</taxon>
    </lineage>
</organism>
<gene>
    <name evidence="1" type="ORF">CTRU02_214637</name>
</gene>
<proteinExistence type="predicted"/>
<evidence type="ECO:0000313" key="2">
    <source>
        <dbReference type="Proteomes" id="UP000805649"/>
    </source>
</evidence>
<comment type="caution">
    <text evidence="1">The sequence shown here is derived from an EMBL/GenBank/DDBJ whole genome shotgun (WGS) entry which is preliminary data.</text>
</comment>
<dbReference type="Proteomes" id="UP000805649">
    <property type="component" value="Unassembled WGS sequence"/>
</dbReference>
<protein>
    <submittedName>
        <fullName evidence="1">Uncharacterized protein</fullName>
    </submittedName>
</protein>
<dbReference type="EMBL" id="VUJX02000011">
    <property type="protein sequence ID" value="KAL0930562.1"/>
    <property type="molecule type" value="Genomic_DNA"/>
</dbReference>
<name>A0ACC3YFC3_COLTU</name>